<dbReference type="InterPro" id="IPR041471">
    <property type="entry name" value="UvrB_inter"/>
</dbReference>
<evidence type="ECO:0000256" key="2">
    <source>
        <dbReference type="ARBA" id="ARBA00022741"/>
    </source>
</evidence>
<dbReference type="PROSITE" id="PS51192">
    <property type="entry name" value="HELICASE_ATP_BIND_1"/>
    <property type="match status" value="1"/>
</dbReference>
<reference evidence="5 6" key="2">
    <citation type="submission" date="2014-09" db="EMBL/GenBank/DDBJ databases">
        <authorList>
            <consortium name="NBRP consortium"/>
            <person name="Sawabe T."/>
            <person name="Meirelles P."/>
            <person name="Nakanishi M."/>
            <person name="Sayaka M."/>
            <person name="Hattori M."/>
            <person name="Ohkuma M."/>
        </authorList>
    </citation>
    <scope>NUCLEOTIDE SEQUENCE [LARGE SCALE GENOMIC DNA]</scope>
    <source>
        <strain evidence="5 6">JCM 19240</strain>
    </source>
</reference>
<name>A0A090T7E1_9VIBR</name>
<keyword evidence="3" id="KW-0067">ATP-binding</keyword>
<dbReference type="Proteomes" id="UP000029224">
    <property type="component" value="Unassembled WGS sequence"/>
</dbReference>
<evidence type="ECO:0000256" key="3">
    <source>
        <dbReference type="ARBA" id="ARBA00022840"/>
    </source>
</evidence>
<accession>A0A090T7E1</accession>
<evidence type="ECO:0000313" key="5">
    <source>
        <dbReference type="EMBL" id="GAL35866.1"/>
    </source>
</evidence>
<comment type="caution">
    <text evidence="5">The sequence shown here is derived from an EMBL/GenBank/DDBJ whole genome shotgun (WGS) entry which is preliminary data.</text>
</comment>
<reference evidence="5 6" key="1">
    <citation type="submission" date="2014-09" db="EMBL/GenBank/DDBJ databases">
        <title>Vibrio maritimus JCM 19240. (C210) whole genome shotgun sequence.</title>
        <authorList>
            <person name="Sawabe T."/>
            <person name="Meirelles P."/>
            <person name="Nakanishi M."/>
            <person name="Sayaka M."/>
            <person name="Hattori M."/>
            <person name="Ohkuma M."/>
        </authorList>
    </citation>
    <scope>NUCLEOTIDE SEQUENCE [LARGE SCALE GENOMIC DNA]</scope>
    <source>
        <strain evidence="5 6">JCM 19240</strain>
    </source>
</reference>
<dbReference type="PANTHER" id="PTHR24029">
    <property type="entry name" value="UVRABC SYSTEM PROTEIN B"/>
    <property type="match status" value="1"/>
</dbReference>
<dbReference type="GO" id="GO:0006289">
    <property type="term" value="P:nucleotide-excision repair"/>
    <property type="evidence" value="ECO:0007669"/>
    <property type="project" value="InterPro"/>
</dbReference>
<dbReference type="SUPFAM" id="SSF52540">
    <property type="entry name" value="P-loop containing nucleoside triphosphate hydrolases"/>
    <property type="match status" value="1"/>
</dbReference>
<dbReference type="InterPro" id="IPR014001">
    <property type="entry name" value="Helicase_ATP-bd"/>
</dbReference>
<evidence type="ECO:0000259" key="4">
    <source>
        <dbReference type="PROSITE" id="PS51192"/>
    </source>
</evidence>
<dbReference type="InterPro" id="IPR004807">
    <property type="entry name" value="UvrB"/>
</dbReference>
<keyword evidence="6" id="KW-1185">Reference proteome</keyword>
<keyword evidence="2" id="KW-0547">Nucleotide-binding</keyword>
<dbReference type="Pfam" id="PF17757">
    <property type="entry name" value="UvrB_inter"/>
    <property type="match status" value="1"/>
</dbReference>
<protein>
    <submittedName>
        <fullName evidence="5">Excinuclease ABC subunit B</fullName>
    </submittedName>
</protein>
<evidence type="ECO:0000313" key="6">
    <source>
        <dbReference type="Proteomes" id="UP000029224"/>
    </source>
</evidence>
<dbReference type="EMBL" id="BBMT01000008">
    <property type="protein sequence ID" value="GAL35866.1"/>
    <property type="molecule type" value="Genomic_DNA"/>
</dbReference>
<sequence>MANIIHRLQRPTLILAHNKTLAAQLYSEMQRFFPENAVEYFVSYYDYFQPEVYIPGSDRFIRKDSAINEQLERLRLSTTKSLIERRDVVVVASVSSVYGLGDPQAYRDLQIPLAVGAQLNLDDLLKRLARLQYTPTQPKLSRAGYRVQNNIIDIFPADSEKDGIRVELNKGTIHRLSWIDPATGVVLAPCSEYKVSPKPSTPLLQRRYVKLASKLDLKWRAELQNSVLKIE</sequence>
<dbReference type="GO" id="GO:0016887">
    <property type="term" value="F:ATP hydrolysis activity"/>
    <property type="evidence" value="ECO:0007669"/>
    <property type="project" value="InterPro"/>
</dbReference>
<gene>
    <name evidence="5" type="ORF">JCM19240_4801</name>
</gene>
<feature type="domain" description="Helicase ATP-binding" evidence="4">
    <location>
        <begin position="1"/>
        <end position="155"/>
    </location>
</feature>
<dbReference type="GO" id="GO:0009380">
    <property type="term" value="C:excinuclease repair complex"/>
    <property type="evidence" value="ECO:0007669"/>
    <property type="project" value="InterPro"/>
</dbReference>
<dbReference type="GO" id="GO:0003677">
    <property type="term" value="F:DNA binding"/>
    <property type="evidence" value="ECO:0007669"/>
    <property type="project" value="InterPro"/>
</dbReference>
<proteinExistence type="predicted"/>
<keyword evidence="1" id="KW-0963">Cytoplasm</keyword>
<organism evidence="5 6">
    <name type="scientific">Vibrio maritimus</name>
    <dbReference type="NCBI Taxonomy" id="990268"/>
    <lineage>
        <taxon>Bacteria</taxon>
        <taxon>Pseudomonadati</taxon>
        <taxon>Pseudomonadota</taxon>
        <taxon>Gammaproteobacteria</taxon>
        <taxon>Vibrionales</taxon>
        <taxon>Vibrionaceae</taxon>
        <taxon>Vibrio</taxon>
    </lineage>
</organism>
<dbReference type="PANTHER" id="PTHR24029:SF0">
    <property type="entry name" value="UVRABC SYSTEM PROTEIN B"/>
    <property type="match status" value="1"/>
</dbReference>
<evidence type="ECO:0000256" key="1">
    <source>
        <dbReference type="ARBA" id="ARBA00022490"/>
    </source>
</evidence>
<dbReference type="Gene3D" id="3.40.50.300">
    <property type="entry name" value="P-loop containing nucleotide triphosphate hydrolases"/>
    <property type="match status" value="1"/>
</dbReference>
<dbReference type="GO" id="GO:0005524">
    <property type="term" value="F:ATP binding"/>
    <property type="evidence" value="ECO:0007669"/>
    <property type="project" value="UniProtKB-KW"/>
</dbReference>
<dbReference type="AlphaFoldDB" id="A0A090T7E1"/>
<dbReference type="InterPro" id="IPR027417">
    <property type="entry name" value="P-loop_NTPase"/>
</dbReference>